<keyword evidence="1" id="KW-0805">Transcription regulation</keyword>
<dbReference type="Proteomes" id="UP001430848">
    <property type="component" value="Unassembled WGS sequence"/>
</dbReference>
<feature type="compositionally biased region" description="Acidic residues" evidence="3">
    <location>
        <begin position="63"/>
        <end position="72"/>
    </location>
</feature>
<feature type="compositionally biased region" description="Basic residues" evidence="3">
    <location>
        <begin position="85"/>
        <end position="95"/>
    </location>
</feature>
<proteinExistence type="predicted"/>
<organism evidence="4 5">
    <name type="scientific">Diaporthe eres</name>
    <name type="common">Phomopsis oblonga</name>
    <dbReference type="NCBI Taxonomy" id="83184"/>
    <lineage>
        <taxon>Eukaryota</taxon>
        <taxon>Fungi</taxon>
        <taxon>Dikarya</taxon>
        <taxon>Ascomycota</taxon>
        <taxon>Pezizomycotina</taxon>
        <taxon>Sordariomycetes</taxon>
        <taxon>Sordariomycetidae</taxon>
        <taxon>Diaporthales</taxon>
        <taxon>Diaporthaceae</taxon>
        <taxon>Diaporthe</taxon>
        <taxon>Diaporthe eres species complex</taxon>
    </lineage>
</organism>
<name>A0ABR1NQ94_DIAER</name>
<sequence length="517" mass="57858">MSGRRSGRAAAKRAAAALENTPKTWKEIEDDDEHMPDAEPEDDKKTEGDGDGTDGEASAVAENVEEEVEDVPEDKSPSPPPQPVIRRKRLGRPPKVKPPGWDEGIEVPRDEATPRRRGRGGWRGRGGRKGQPAPVTQQAIEKDGPVFDIIEDELALPEDTEGETKVDKMGYLQGGREYRCRTFTIQGRGDRLYMLSTEPARCVGFRDSYLFFTKHRRLYKSIVTDDEKRDMIERELIPHSYKGRSIGVVTARSVYREFGALILVGGRWILDDYDIQRSRDEGHVEGALADPNDKYNPNEPYNKNQYVAWFGASQVYHTSAPIATTQVAEMKKRRVAVNDVNWMFEHVREAANFNAQINAIRRRNNKGVYDVHTNTIQYPAIMQPTQARIEPVAASDPNDVNAESQIFPPLSPSIPRNFMVTDTYFETPPSGIAAVTYDSVPKGSTNGDNGSDFLAPFRGLGAVSDEIKDCLPPECREAFEQAAAQEQNWHAKWGVEASAKSRRNPVIDKAIVPYSSR</sequence>
<evidence type="ECO:0000313" key="4">
    <source>
        <dbReference type="EMBL" id="KAK7711010.1"/>
    </source>
</evidence>
<dbReference type="PANTHER" id="PTHR22597:SF3">
    <property type="entry name" value="CHROMATIN STRUCTURE-REMODELING COMPLEX SUBUNIT RSC7"/>
    <property type="match status" value="1"/>
</dbReference>
<accession>A0ABR1NQ94</accession>
<gene>
    <name evidence="4" type="primary">NPL6</name>
    <name evidence="4" type="ORF">SLS63_012799</name>
</gene>
<dbReference type="PANTHER" id="PTHR22597">
    <property type="entry name" value="POLYCOMB GROUP PROTEIN"/>
    <property type="match status" value="1"/>
</dbReference>
<keyword evidence="2" id="KW-0804">Transcription</keyword>
<dbReference type="EMBL" id="JAKNSF020000151">
    <property type="protein sequence ID" value="KAK7711010.1"/>
    <property type="molecule type" value="Genomic_DNA"/>
</dbReference>
<evidence type="ECO:0000256" key="3">
    <source>
        <dbReference type="SAM" id="MobiDB-lite"/>
    </source>
</evidence>
<evidence type="ECO:0000313" key="5">
    <source>
        <dbReference type="Proteomes" id="UP001430848"/>
    </source>
</evidence>
<comment type="caution">
    <text evidence="4">The sequence shown here is derived from an EMBL/GenBank/DDBJ whole genome shotgun (WGS) entry which is preliminary data.</text>
</comment>
<protein>
    <submittedName>
        <fullName evidence="4">Chromatin structure-remodeling complex subunit RSC7</fullName>
    </submittedName>
</protein>
<evidence type="ECO:0000256" key="1">
    <source>
        <dbReference type="ARBA" id="ARBA00023015"/>
    </source>
</evidence>
<dbReference type="Pfam" id="PF08624">
    <property type="entry name" value="CRC_subunit"/>
    <property type="match status" value="1"/>
</dbReference>
<feature type="compositionally biased region" description="Basic residues" evidence="3">
    <location>
        <begin position="115"/>
        <end position="128"/>
    </location>
</feature>
<reference evidence="4 5" key="1">
    <citation type="submission" date="2024-02" db="EMBL/GenBank/DDBJ databases">
        <title>De novo assembly and annotation of 12 fungi associated with fruit tree decline syndrome in Ontario, Canada.</title>
        <authorList>
            <person name="Sulman M."/>
            <person name="Ellouze W."/>
            <person name="Ilyukhin E."/>
        </authorList>
    </citation>
    <scope>NUCLEOTIDE SEQUENCE [LARGE SCALE GENOMIC DNA]</scope>
    <source>
        <strain evidence="4 5">M169</strain>
    </source>
</reference>
<feature type="compositionally biased region" description="Acidic residues" evidence="3">
    <location>
        <begin position="28"/>
        <end position="41"/>
    </location>
</feature>
<dbReference type="InterPro" id="IPR013933">
    <property type="entry name" value="CRC_Rsc7/Swp82"/>
</dbReference>
<evidence type="ECO:0000256" key="2">
    <source>
        <dbReference type="ARBA" id="ARBA00023163"/>
    </source>
</evidence>
<keyword evidence="5" id="KW-1185">Reference proteome</keyword>
<feature type="region of interest" description="Disordered" evidence="3">
    <location>
        <begin position="1"/>
        <end position="141"/>
    </location>
</feature>
<feature type="compositionally biased region" description="Basic residues" evidence="3">
    <location>
        <begin position="1"/>
        <end position="11"/>
    </location>
</feature>